<protein>
    <recommendedName>
        <fullName evidence="6">NB-ARC domain-containing protein</fullName>
    </recommendedName>
</protein>
<evidence type="ECO:0000259" key="3">
    <source>
        <dbReference type="Pfam" id="PF25000"/>
    </source>
</evidence>
<dbReference type="Gene3D" id="1.25.40.10">
    <property type="entry name" value="Tetratricopeptide repeat domain"/>
    <property type="match status" value="2"/>
</dbReference>
<dbReference type="InterPro" id="IPR029058">
    <property type="entry name" value="AB_hydrolase_fold"/>
</dbReference>
<dbReference type="Pfam" id="PF25000">
    <property type="entry name" value="DUF7779"/>
    <property type="match status" value="1"/>
</dbReference>
<dbReference type="SUPFAM" id="SSF48452">
    <property type="entry name" value="TPR-like"/>
    <property type="match status" value="2"/>
</dbReference>
<dbReference type="SMART" id="SM00028">
    <property type="entry name" value="TPR"/>
    <property type="match status" value="4"/>
</dbReference>
<feature type="domain" description="DUF7779" evidence="3">
    <location>
        <begin position="654"/>
        <end position="741"/>
    </location>
</feature>
<dbReference type="SUPFAM" id="SSF52540">
    <property type="entry name" value="P-loop containing nucleoside triphosphate hydrolases"/>
    <property type="match status" value="1"/>
</dbReference>
<organism evidence="4 5">
    <name type="scientific">Aspergillus turcosus</name>
    <dbReference type="NCBI Taxonomy" id="1245748"/>
    <lineage>
        <taxon>Eukaryota</taxon>
        <taxon>Fungi</taxon>
        <taxon>Dikarya</taxon>
        <taxon>Ascomycota</taxon>
        <taxon>Pezizomycotina</taxon>
        <taxon>Eurotiomycetes</taxon>
        <taxon>Eurotiomycetidae</taxon>
        <taxon>Eurotiales</taxon>
        <taxon>Aspergillaceae</taxon>
        <taxon>Aspergillus</taxon>
        <taxon>Aspergillus subgen. Fumigati</taxon>
    </lineage>
</organism>
<dbReference type="Pfam" id="PF00931">
    <property type="entry name" value="NB-ARC"/>
    <property type="match status" value="1"/>
</dbReference>
<reference evidence="4 5" key="1">
    <citation type="submission" date="2018-08" db="EMBL/GenBank/DDBJ databases">
        <title>Draft genome sequences of two Aspergillus turcosus clinical strains isolated from bronchoalveolar lavage fluid: one azole-susceptible and the other azole-resistant.</title>
        <authorList>
            <person name="Parent-Michaud M."/>
            <person name="Dufresne P.J."/>
            <person name="Fournier E."/>
            <person name="Martineau C."/>
            <person name="Moreira S."/>
            <person name="Perkins V."/>
            <person name="De Repentigny L."/>
            <person name="Dufresne S.F."/>
        </authorList>
    </citation>
    <scope>NUCLEOTIDE SEQUENCE [LARGE SCALE GENOMIC DNA]</scope>
    <source>
        <strain evidence="4">HMR AF 1038</strain>
    </source>
</reference>
<dbReference type="GO" id="GO:0043531">
    <property type="term" value="F:ADP binding"/>
    <property type="evidence" value="ECO:0007669"/>
    <property type="project" value="InterPro"/>
</dbReference>
<name>A0A397HZ78_9EURO</name>
<dbReference type="PRINTS" id="PR00364">
    <property type="entry name" value="DISEASERSIST"/>
</dbReference>
<dbReference type="Gene3D" id="3.40.50.300">
    <property type="entry name" value="P-loop containing nucleotide triphosphate hydrolases"/>
    <property type="match status" value="1"/>
</dbReference>
<dbReference type="OrthoDB" id="6161812at2759"/>
<dbReference type="InterPro" id="IPR011990">
    <property type="entry name" value="TPR-like_helical_dom_sf"/>
</dbReference>
<dbReference type="InterPro" id="IPR027417">
    <property type="entry name" value="P-loop_NTPase"/>
</dbReference>
<dbReference type="InterPro" id="IPR019734">
    <property type="entry name" value="TPR_rpt"/>
</dbReference>
<gene>
    <name evidence="4" type="ORF">CFD26_100488</name>
</gene>
<dbReference type="Gene3D" id="3.40.50.1820">
    <property type="entry name" value="alpha/beta hydrolase"/>
    <property type="match status" value="1"/>
</dbReference>
<evidence type="ECO:0008006" key="6">
    <source>
        <dbReference type="Google" id="ProtNLM"/>
    </source>
</evidence>
<dbReference type="Pfam" id="PF13424">
    <property type="entry name" value="TPR_12"/>
    <property type="match status" value="1"/>
</dbReference>
<evidence type="ECO:0000259" key="2">
    <source>
        <dbReference type="Pfam" id="PF00931"/>
    </source>
</evidence>
<evidence type="ECO:0000313" key="5">
    <source>
        <dbReference type="Proteomes" id="UP000215289"/>
    </source>
</evidence>
<evidence type="ECO:0000256" key="1">
    <source>
        <dbReference type="SAM" id="MobiDB-lite"/>
    </source>
</evidence>
<dbReference type="InterPro" id="IPR056681">
    <property type="entry name" value="DUF7779"/>
</dbReference>
<comment type="caution">
    <text evidence="4">The sequence shown here is derived from an EMBL/GenBank/DDBJ whole genome shotgun (WGS) entry which is preliminary data.</text>
</comment>
<accession>A0A397HZ78</accession>
<dbReference type="Proteomes" id="UP000215289">
    <property type="component" value="Unassembled WGS sequence"/>
</dbReference>
<proteinExistence type="predicted"/>
<evidence type="ECO:0000313" key="4">
    <source>
        <dbReference type="EMBL" id="RLL93729.1"/>
    </source>
</evidence>
<dbReference type="SUPFAM" id="SSF53474">
    <property type="entry name" value="alpha/beta-Hydrolases"/>
    <property type="match status" value="1"/>
</dbReference>
<dbReference type="PANTHER" id="PTHR35205:SF1">
    <property type="entry name" value="ZU5 DOMAIN-CONTAINING PROTEIN"/>
    <property type="match status" value="1"/>
</dbReference>
<dbReference type="InterPro" id="IPR002182">
    <property type="entry name" value="NB-ARC"/>
</dbReference>
<dbReference type="EMBL" id="NIDN02000271">
    <property type="protein sequence ID" value="RLL93729.1"/>
    <property type="molecule type" value="Genomic_DNA"/>
</dbReference>
<feature type="domain" description="NB-ARC" evidence="2">
    <location>
        <begin position="423"/>
        <end position="577"/>
    </location>
</feature>
<keyword evidence="5" id="KW-1185">Reference proteome</keyword>
<feature type="compositionally biased region" description="Gly residues" evidence="1">
    <location>
        <begin position="11"/>
        <end position="23"/>
    </location>
</feature>
<dbReference type="PANTHER" id="PTHR35205">
    <property type="entry name" value="NB-ARC AND TPR DOMAIN PROTEIN"/>
    <property type="match status" value="1"/>
</dbReference>
<dbReference type="AlphaFoldDB" id="A0A397HZ78"/>
<sequence>MDFGDSRGRYTPGGGYSPGGGGSARDRAESTSSSLSLSDIVLLGDADGQNVEPSVIAVPGYNAPSVNTWGMRNELKRAATSVKSVSNLRMYTYQPAYESTDEFSWENFLEEGSDLAEELARLVTEFPNRPIIFVAHSLGGVLLKKALLLAHHNIQDPRFKLVVQCLSGILFMGTPHASVSDEDTLLRHNNVLYSCAKLAVDRQSSRLPRRDVFQLANLAAAFEQIATIPLLSVFEYENPSSGMPKFFGRRSRAIVDQQLATISSHTEKLLGVRLSHNELCKLPKLKNDSYSARDFLRVLFEDLANDKRWTGEMRISDAMRTPEPDPLNPLNLAPIEPLKPSHASIASSKKLDETTRPATSFKLPTRLHLISGGSTDNLLETRRCNLPCFMLSQHPNPDFIGRKDIFDVMDKQLLPQESDSERGTRLYAICGMGGIGKTDLAVEYAHSRRSKFGAIFWLEAGGVSQLASDFGRISTQLGLQTREEAQSLDSSIEIAKVWLSKPRSTNAKDNWLLIFDNADNLDIITNYVPYNGNGSILITSRDPFAKEHFFSNGSGVDLEPLSAGEAAALLRKLVTRTETARNADEQEASDELADHFGGLPLALTQMAGFIRRRHLSMREFVKLYATDTRYAEIHDIGNPIQELRYGYTLATAYNFQGLSPDALRLLRLLAFMNPDRIQEYIFLSAGGTKDKNSPCWSASAFESARYELLASSIIKRNIHKKELWIHRVIQAEVRTRIEQEELRYETFQRAIALMSVAWPPGDHSSQQIKRWAICEELLPHLERFYQLYLEYSAEWQVFDVDPTFPTLLNEAAVYLHERGFSHEGKAYLRLALDLCQTSNITIEPLVSDMHLTMGALANETNDAQTCLEHNILCLSIRKEQALRGNAPDLRLAFAHSQMGIAYMMVRKFALAKEYFKQSVEMLKSIEVDPDEFGFPVCNLGLAFWVQGELDEADTTLTELMLQRERLHGKLDRVSYKTGRVLHALGNVRASKARRYESEGNNEMAKRFWDESFTIHQNCLKQYESTLGRFNHRTADACHKLAEHYIRLGEHTLAQNSLERALSIWGDRYWYKNESARSSFLRGTHLRSLGGEENIEMGNRWMERAKLLRREILPDEEEKDLVTEDFDDLVCFWSI</sequence>
<dbReference type="STRING" id="1245748.A0A397HZ78"/>
<feature type="region of interest" description="Disordered" evidence="1">
    <location>
        <begin position="1"/>
        <end position="30"/>
    </location>
</feature>